<sequence length="230" mass="26810">MDDEFMIERYDRIQSRFLTTGDFSALQQMSTQYSMETRTLIENVLSIGNVDQEDINERLFKFYQDSVLQNIILEVGKQYSNIDDIKDEMASAFAFLKDEIPEFEIPKVYTQIGALGSSIIIGDGNVGICLDKYLGSDYSVYKKYYAAPQTKSMTRENIVPDCLLFYLVSVYPLKNFETAPQKVRDNYIGKIMYVVNKALDRPFYDTLDTHRVEEFHKKHPDYTLRKILEQ</sequence>
<accession>A0AC61QNI0</accession>
<evidence type="ECO:0000313" key="1">
    <source>
        <dbReference type="EMBL" id="TGX81000.1"/>
    </source>
</evidence>
<proteinExistence type="predicted"/>
<evidence type="ECO:0000313" key="2">
    <source>
        <dbReference type="Proteomes" id="UP000308886"/>
    </source>
</evidence>
<protein>
    <submittedName>
        <fullName evidence="1">Gliding motility protein GldB</fullName>
    </submittedName>
</protein>
<name>A0AC61QNI0_9BACT</name>
<organism evidence="1 2">
    <name type="scientific">Palleniella muris</name>
    <dbReference type="NCBI Taxonomy" id="3038145"/>
    <lineage>
        <taxon>Bacteria</taxon>
        <taxon>Pseudomonadati</taxon>
        <taxon>Bacteroidota</taxon>
        <taxon>Bacteroidia</taxon>
        <taxon>Bacteroidales</taxon>
        <taxon>Prevotellaceae</taxon>
        <taxon>Palleniella</taxon>
    </lineage>
</organism>
<comment type="caution">
    <text evidence="1">The sequence shown here is derived from an EMBL/GenBank/DDBJ whole genome shotgun (WGS) entry which is preliminary data.</text>
</comment>
<gene>
    <name evidence="1" type="ORF">E5358_11535</name>
</gene>
<keyword evidence="2" id="KW-1185">Reference proteome</keyword>
<dbReference type="EMBL" id="SRZC01000020">
    <property type="protein sequence ID" value="TGX81000.1"/>
    <property type="molecule type" value="Genomic_DNA"/>
</dbReference>
<reference evidence="1" key="1">
    <citation type="submission" date="2019-04" db="EMBL/GenBank/DDBJ databases">
        <title>Microbes associate with the intestines of laboratory mice.</title>
        <authorList>
            <person name="Navarre W."/>
            <person name="Wong E."/>
            <person name="Huang K."/>
            <person name="Tropini C."/>
            <person name="Ng K."/>
            <person name="Yu B."/>
        </authorList>
    </citation>
    <scope>NUCLEOTIDE SEQUENCE</scope>
    <source>
        <strain evidence="1">NM73_A23</strain>
    </source>
</reference>
<dbReference type="Proteomes" id="UP000308886">
    <property type="component" value="Unassembled WGS sequence"/>
</dbReference>